<dbReference type="PROSITE" id="PS51176">
    <property type="entry name" value="PDH_ADH"/>
    <property type="match status" value="1"/>
</dbReference>
<dbReference type="GO" id="GO:0006571">
    <property type="term" value="P:tyrosine biosynthetic process"/>
    <property type="evidence" value="ECO:0007669"/>
    <property type="project" value="InterPro"/>
</dbReference>
<dbReference type="Pfam" id="PF20463">
    <property type="entry name" value="PDH_C"/>
    <property type="match status" value="1"/>
</dbReference>
<dbReference type="InterPro" id="IPR046825">
    <property type="entry name" value="PDH_C"/>
</dbReference>
<dbReference type="SUPFAM" id="SSF48179">
    <property type="entry name" value="6-phosphogluconate dehydrogenase C-terminal domain-like"/>
    <property type="match status" value="1"/>
</dbReference>
<reference evidence="5 6" key="2">
    <citation type="submission" date="2014-10" db="EMBL/GenBank/DDBJ databases">
        <title>Comparative genomics of the Paenibacillus odorifer group.</title>
        <authorList>
            <person name="Tsai Y.-C."/>
            <person name="Martin N."/>
            <person name="Korlach J."/>
            <person name="Wiedmann M."/>
        </authorList>
    </citation>
    <scope>NUCLEOTIDE SEQUENCE [LARGE SCALE GENOMIC DNA]</scope>
    <source>
        <strain evidence="5 6">DSM 18334</strain>
    </source>
</reference>
<comment type="caution">
    <text evidence="5">The sequence shown here is derived from an EMBL/GenBank/DDBJ whole genome shotgun (WGS) entry which is preliminary data.</text>
</comment>
<dbReference type="EMBL" id="JQCR01000002">
    <property type="protein sequence ID" value="KGE18887.1"/>
    <property type="molecule type" value="Genomic_DNA"/>
</dbReference>
<evidence type="ECO:0000256" key="2">
    <source>
        <dbReference type="ARBA" id="ARBA00023002"/>
    </source>
</evidence>
<proteinExistence type="inferred from homology"/>
<keyword evidence="2" id="KW-0560">Oxidoreductase</keyword>
<reference evidence="5 6" key="1">
    <citation type="submission" date="2014-08" db="EMBL/GenBank/DDBJ databases">
        <authorList>
            <person name="den Bakker H.C."/>
        </authorList>
    </citation>
    <scope>NUCLEOTIDE SEQUENCE [LARGE SCALE GENOMIC DNA]</scope>
    <source>
        <strain evidence="5 6">DSM 18334</strain>
    </source>
</reference>
<dbReference type="PANTHER" id="PTHR21363">
    <property type="entry name" value="PREPHENATE DEHYDROGENASE"/>
    <property type="match status" value="1"/>
</dbReference>
<gene>
    <name evidence="5" type="ORF">PWYN_05605</name>
</gene>
<dbReference type="SUPFAM" id="SSF51735">
    <property type="entry name" value="NAD(P)-binding Rossmann-fold domains"/>
    <property type="match status" value="1"/>
</dbReference>
<evidence type="ECO:0000256" key="1">
    <source>
        <dbReference type="ARBA" id="ARBA00007964"/>
    </source>
</evidence>
<dbReference type="Gene3D" id="1.10.3660.10">
    <property type="entry name" value="6-phosphogluconate dehydrogenase C-terminal like domain"/>
    <property type="match status" value="1"/>
</dbReference>
<dbReference type="GO" id="GO:0008977">
    <property type="term" value="F:prephenate dehydrogenase (NAD+) activity"/>
    <property type="evidence" value="ECO:0007669"/>
    <property type="project" value="InterPro"/>
</dbReference>
<dbReference type="Proteomes" id="UP000029734">
    <property type="component" value="Unassembled WGS sequence"/>
</dbReference>
<dbReference type="InterPro" id="IPR036291">
    <property type="entry name" value="NAD(P)-bd_dom_sf"/>
</dbReference>
<sequence>MSQMIRRCVIVGGTGGIGGMFATLLAEAGVEVCLIDQNYLIVNFELLQCDITSPTPAAISVIRMADMVILALPERVAMNALAIVSNLMKPESLLAHTLSVQLPIATKIDYLGISLEVVGLNPMFAPNLSIVGRPVAAIIHNEGPRVAELLQLLSDVGARVVRIDAEEHDQLVAAMQALTHASIISFGLALSTLNVDIAKLSLLAPPPHSTMLALLARISSGTPEVYWDVQTANQQASMARIALVNAIHRLNALTTNESALDDFIDLLSETREVLGNEITSYQDLCALIFNGSQSATQ</sequence>
<evidence type="ECO:0000256" key="3">
    <source>
        <dbReference type="ARBA" id="ARBA00029440"/>
    </source>
</evidence>
<feature type="domain" description="Prephenate/arogenate dehydrogenase" evidence="4">
    <location>
        <begin position="6"/>
        <end position="285"/>
    </location>
</feature>
<dbReference type="GO" id="GO:0070403">
    <property type="term" value="F:NAD+ binding"/>
    <property type="evidence" value="ECO:0007669"/>
    <property type="project" value="TreeGrafter"/>
</dbReference>
<dbReference type="GO" id="GO:0004665">
    <property type="term" value="F:prephenate dehydrogenase (NADP+) activity"/>
    <property type="evidence" value="ECO:0007669"/>
    <property type="project" value="InterPro"/>
</dbReference>
<protein>
    <recommendedName>
        <fullName evidence="4">Prephenate/arogenate dehydrogenase domain-containing protein</fullName>
    </recommendedName>
</protein>
<dbReference type="OrthoDB" id="4149052at2"/>
<dbReference type="PANTHER" id="PTHR21363:SF0">
    <property type="entry name" value="PREPHENATE DEHYDROGENASE [NADP(+)]"/>
    <property type="match status" value="1"/>
</dbReference>
<evidence type="ECO:0000313" key="5">
    <source>
        <dbReference type="EMBL" id="KGE18887.1"/>
    </source>
</evidence>
<dbReference type="InterPro" id="IPR050812">
    <property type="entry name" value="Preph/Arog_dehydrog"/>
</dbReference>
<dbReference type="eggNOG" id="COG0287">
    <property type="taxonomic scope" value="Bacteria"/>
</dbReference>
<keyword evidence="6" id="KW-1185">Reference proteome</keyword>
<dbReference type="STRING" id="268407.PWYN_05605"/>
<organism evidence="5 6">
    <name type="scientific">Paenibacillus wynnii</name>
    <dbReference type="NCBI Taxonomy" id="268407"/>
    <lineage>
        <taxon>Bacteria</taxon>
        <taxon>Bacillati</taxon>
        <taxon>Bacillota</taxon>
        <taxon>Bacilli</taxon>
        <taxon>Bacillales</taxon>
        <taxon>Paenibacillaceae</taxon>
        <taxon>Paenibacillus</taxon>
    </lineage>
</organism>
<comment type="pathway">
    <text evidence="3">Amino-acid biosynthesis.</text>
</comment>
<evidence type="ECO:0000313" key="6">
    <source>
        <dbReference type="Proteomes" id="UP000029734"/>
    </source>
</evidence>
<accession>A0A098MBF8</accession>
<dbReference type="InterPro" id="IPR008927">
    <property type="entry name" value="6-PGluconate_DH-like_C_sf"/>
</dbReference>
<comment type="similarity">
    <text evidence="1">Belongs to the prephenate/arogenate dehydrogenase family.</text>
</comment>
<dbReference type="InterPro" id="IPR003099">
    <property type="entry name" value="Prephen_DH"/>
</dbReference>
<name>A0A098MBF8_9BACL</name>
<dbReference type="Gene3D" id="3.40.50.720">
    <property type="entry name" value="NAD(P)-binding Rossmann-like Domain"/>
    <property type="match status" value="1"/>
</dbReference>
<dbReference type="RefSeq" id="WP_036649252.1">
    <property type="nucleotide sequence ID" value="NZ_JQCR01000002.1"/>
</dbReference>
<evidence type="ECO:0000259" key="4">
    <source>
        <dbReference type="PROSITE" id="PS51176"/>
    </source>
</evidence>
<dbReference type="AlphaFoldDB" id="A0A098MBF8"/>